<sequence length="76" mass="8385">MKIKAAAQKKMVSSIEIMQKQASPEIIHSENALGDSLYNHSVNGLNYEITFLEFGATGCSACKRMESVMDKTPDMD</sequence>
<reference evidence="1" key="1">
    <citation type="submission" date="2018-06" db="EMBL/GenBank/DDBJ databases">
        <authorList>
            <person name="Zhirakovskaya E."/>
        </authorList>
    </citation>
    <scope>NUCLEOTIDE SEQUENCE</scope>
</reference>
<dbReference type="AlphaFoldDB" id="A0A3B0UTH6"/>
<proteinExistence type="predicted"/>
<protein>
    <recommendedName>
        <fullName evidence="2">Thioredoxin-like fold domain-containing protein</fullName>
    </recommendedName>
</protein>
<organism evidence="1">
    <name type="scientific">hydrothermal vent metagenome</name>
    <dbReference type="NCBI Taxonomy" id="652676"/>
    <lineage>
        <taxon>unclassified sequences</taxon>
        <taxon>metagenomes</taxon>
        <taxon>ecological metagenomes</taxon>
    </lineage>
</organism>
<dbReference type="EMBL" id="UOEP01000182">
    <property type="protein sequence ID" value="VAW22986.1"/>
    <property type="molecule type" value="Genomic_DNA"/>
</dbReference>
<gene>
    <name evidence="1" type="ORF">MNBD_BACTEROID01-2382</name>
</gene>
<evidence type="ECO:0000313" key="1">
    <source>
        <dbReference type="EMBL" id="VAW22986.1"/>
    </source>
</evidence>
<accession>A0A3B0UTH6</accession>
<name>A0A3B0UTH6_9ZZZZ</name>
<evidence type="ECO:0008006" key="2">
    <source>
        <dbReference type="Google" id="ProtNLM"/>
    </source>
</evidence>